<gene>
    <name evidence="2" type="primary">Cnig_chr_I.g3159</name>
    <name evidence="2" type="ORF">B9Z55_003159</name>
</gene>
<name>A0A2G5VP90_9PELO</name>
<accession>A0A2G5VP90</accession>
<dbReference type="Proteomes" id="UP000230233">
    <property type="component" value="Chromosome I"/>
</dbReference>
<feature type="signal peptide" evidence="1">
    <location>
        <begin position="1"/>
        <end position="17"/>
    </location>
</feature>
<proteinExistence type="predicted"/>
<protein>
    <recommendedName>
        <fullName evidence="4">DUF19 domain-containing protein</fullName>
    </recommendedName>
</protein>
<evidence type="ECO:0008006" key="4">
    <source>
        <dbReference type="Google" id="ProtNLM"/>
    </source>
</evidence>
<comment type="caution">
    <text evidence="2">The sequence shown here is derived from an EMBL/GenBank/DDBJ whole genome shotgun (WGS) entry which is preliminary data.</text>
</comment>
<dbReference type="AlphaFoldDB" id="A0A2G5VP90"/>
<evidence type="ECO:0000256" key="1">
    <source>
        <dbReference type="SAM" id="SignalP"/>
    </source>
</evidence>
<feature type="chain" id="PRO_5013667254" description="DUF19 domain-containing protein" evidence="1">
    <location>
        <begin position="18"/>
        <end position="115"/>
    </location>
</feature>
<sequence>MKFQFLILLALVGFGASQNKEDLAMANQCFFDRFDQIEYIKYYNREAVNQAKDLLWNPAGCGKPDKCYKGYVETMKKNSTIRDAPEFARYLENEFNECFSHFKPTELLNLINCFM</sequence>
<keyword evidence="3" id="KW-1185">Reference proteome</keyword>
<reference evidence="3" key="1">
    <citation type="submission" date="2017-10" db="EMBL/GenBank/DDBJ databases">
        <title>Rapid genome shrinkage in a self-fertile nematode reveals novel sperm competition proteins.</title>
        <authorList>
            <person name="Yin D."/>
            <person name="Schwarz E.M."/>
            <person name="Thomas C.G."/>
            <person name="Felde R.L."/>
            <person name="Korf I.F."/>
            <person name="Cutter A.D."/>
            <person name="Schartner C.M."/>
            <person name="Ralston E.J."/>
            <person name="Meyer B.J."/>
            <person name="Haag E.S."/>
        </authorList>
    </citation>
    <scope>NUCLEOTIDE SEQUENCE [LARGE SCALE GENOMIC DNA]</scope>
    <source>
        <strain evidence="3">JU1422</strain>
    </source>
</reference>
<dbReference type="EMBL" id="PDUG01000001">
    <property type="protein sequence ID" value="PIC53467.1"/>
    <property type="molecule type" value="Genomic_DNA"/>
</dbReference>
<evidence type="ECO:0000313" key="2">
    <source>
        <dbReference type="EMBL" id="PIC53467.1"/>
    </source>
</evidence>
<evidence type="ECO:0000313" key="3">
    <source>
        <dbReference type="Proteomes" id="UP000230233"/>
    </source>
</evidence>
<organism evidence="2 3">
    <name type="scientific">Caenorhabditis nigoni</name>
    <dbReference type="NCBI Taxonomy" id="1611254"/>
    <lineage>
        <taxon>Eukaryota</taxon>
        <taxon>Metazoa</taxon>
        <taxon>Ecdysozoa</taxon>
        <taxon>Nematoda</taxon>
        <taxon>Chromadorea</taxon>
        <taxon>Rhabditida</taxon>
        <taxon>Rhabditina</taxon>
        <taxon>Rhabditomorpha</taxon>
        <taxon>Rhabditoidea</taxon>
        <taxon>Rhabditidae</taxon>
        <taxon>Peloderinae</taxon>
        <taxon>Caenorhabditis</taxon>
    </lineage>
</organism>
<keyword evidence="1" id="KW-0732">Signal</keyword>